<evidence type="ECO:0000313" key="1">
    <source>
        <dbReference type="EMBL" id="GIQ84629.1"/>
    </source>
</evidence>
<proteinExistence type="predicted"/>
<comment type="caution">
    <text evidence="1">The sequence shown here is derived from an EMBL/GenBank/DDBJ whole genome shotgun (WGS) entry which is preliminary data.</text>
</comment>
<evidence type="ECO:0000313" key="2">
    <source>
        <dbReference type="Proteomes" id="UP000265618"/>
    </source>
</evidence>
<dbReference type="AlphaFoldDB" id="A0A9K3GI05"/>
<dbReference type="Gene3D" id="3.30.450.60">
    <property type="match status" value="1"/>
</dbReference>
<dbReference type="Proteomes" id="UP000265618">
    <property type="component" value="Unassembled WGS sequence"/>
</dbReference>
<organism evidence="1 2">
    <name type="scientific">Kipferlia bialata</name>
    <dbReference type="NCBI Taxonomy" id="797122"/>
    <lineage>
        <taxon>Eukaryota</taxon>
        <taxon>Metamonada</taxon>
        <taxon>Carpediemonas-like organisms</taxon>
        <taxon>Kipferlia</taxon>
    </lineage>
</organism>
<name>A0A9K3GI05_9EUKA</name>
<dbReference type="EMBL" id="BDIP01001549">
    <property type="protein sequence ID" value="GIQ84629.1"/>
    <property type="molecule type" value="Genomic_DNA"/>
</dbReference>
<dbReference type="SUPFAM" id="SSF64356">
    <property type="entry name" value="SNARE-like"/>
    <property type="match status" value="1"/>
</dbReference>
<protein>
    <submittedName>
        <fullName evidence="1">Uncharacterized protein</fullName>
    </submittedName>
</protein>
<gene>
    <name evidence="1" type="ORF">KIPB_006163</name>
</gene>
<keyword evidence="2" id="KW-1185">Reference proteome</keyword>
<sequence>MFDYFTLFSESGLVLWDSKEPNTPPEAVASVDSLVSEVFLKERLSQTSHDAGPFSLCWRLLNNFSSRIFCVVVYSSILSHLNPCAQGVLDHFSGRDTY</sequence>
<dbReference type="InterPro" id="IPR011012">
    <property type="entry name" value="Longin-like_dom_sf"/>
</dbReference>
<accession>A0A9K3GI05</accession>
<reference evidence="1 2" key="1">
    <citation type="journal article" date="2018" name="PLoS ONE">
        <title>The draft genome of Kipferlia bialata reveals reductive genome evolution in fornicate parasites.</title>
        <authorList>
            <person name="Tanifuji G."/>
            <person name="Takabayashi S."/>
            <person name="Kume K."/>
            <person name="Takagi M."/>
            <person name="Nakayama T."/>
            <person name="Kamikawa R."/>
            <person name="Inagaki Y."/>
            <person name="Hashimoto T."/>
        </authorList>
    </citation>
    <scope>NUCLEOTIDE SEQUENCE [LARGE SCALE GENOMIC DNA]</scope>
    <source>
        <strain evidence="1">NY0173</strain>
    </source>
</reference>